<dbReference type="PROSITE" id="PS51292">
    <property type="entry name" value="ZF_RING_CH"/>
    <property type="match status" value="1"/>
</dbReference>
<dbReference type="PANTHER" id="PTHR46158">
    <property type="entry name" value="OS02G0165000 PROTEIN"/>
    <property type="match status" value="1"/>
</dbReference>
<keyword evidence="6" id="KW-1133">Transmembrane helix</keyword>
<proteinExistence type="predicted"/>
<feature type="compositionally biased region" description="Polar residues" evidence="5">
    <location>
        <begin position="127"/>
        <end position="136"/>
    </location>
</feature>
<dbReference type="AlphaFoldDB" id="A0AA41S555"/>
<dbReference type="InterPro" id="IPR011016">
    <property type="entry name" value="Znf_RING-CH"/>
</dbReference>
<evidence type="ECO:0000259" key="7">
    <source>
        <dbReference type="PROSITE" id="PS50089"/>
    </source>
</evidence>
<dbReference type="CDD" id="cd16495">
    <property type="entry name" value="RING_CH-C4HC3_MARCH"/>
    <property type="match status" value="1"/>
</dbReference>
<sequence>MEHNNKGDLSSILGEKHTDISLQICTSPVGSRSSISGKDGTVLRNSYEGPSPELGAQSDIPLQICTSSAGCRSSVSGNDLSPLRNSSGGSSSGLNKTPAGFPLIIPTSPVGSRSSISGKDLPPFPDSSRSNSQNSGRPCHGLGSKNKVVSLNGEGSSRPDKKTREGCQSLVLESVNISLFMPKKSTSLPVTPLASLTPSASTTSKERIGSEYDSLQTVVIPPKVPRSLSVPARNVVIVRSLSFTNRTESVKIEISKDVTGPIVMEDGDQEIPEEEAICRICFVELTEGGKTFKMECSCKGDLRLTHEECVVKWFSIKGNRTCDVCRHDVRNLPVAVLRVHASRRRVYRNRRNPAQNPGAVSAWYDLIVLTMISSISYFFFLEQLLRSEMKSQAIVIAAPFSFSLGLLGSMFAIIVAIKEYVWTYTALEFVLVVMVLHLCYTELHLHPIYAVLLSAIVGFGTAISVNSLCLYICIRRASNAQRPIDTWSDA</sequence>
<dbReference type="PANTHER" id="PTHR46158:SF11">
    <property type="entry name" value="ZINC FINGER PROTEIN"/>
    <property type="match status" value="1"/>
</dbReference>
<evidence type="ECO:0000313" key="10">
    <source>
        <dbReference type="Proteomes" id="UP001177140"/>
    </source>
</evidence>
<gene>
    <name evidence="9" type="ORF">MKW94_025538</name>
</gene>
<dbReference type="Gene3D" id="3.30.40.10">
    <property type="entry name" value="Zinc/RING finger domain, C3HC4 (zinc finger)"/>
    <property type="match status" value="1"/>
</dbReference>
<feature type="region of interest" description="Disordered" evidence="5">
    <location>
        <begin position="76"/>
        <end position="166"/>
    </location>
</feature>
<dbReference type="PROSITE" id="PS50089">
    <property type="entry name" value="ZF_RING_2"/>
    <property type="match status" value="1"/>
</dbReference>
<feature type="transmembrane region" description="Helical" evidence="6">
    <location>
        <begin position="447"/>
        <end position="468"/>
    </location>
</feature>
<keyword evidence="10" id="KW-1185">Reference proteome</keyword>
<keyword evidence="3" id="KW-0862">Zinc</keyword>
<dbReference type="InterPro" id="IPR001841">
    <property type="entry name" value="Znf_RING"/>
</dbReference>
<dbReference type="Pfam" id="PF12906">
    <property type="entry name" value="RINGv"/>
    <property type="match status" value="1"/>
</dbReference>
<dbReference type="SUPFAM" id="SSF57850">
    <property type="entry name" value="RING/U-box"/>
    <property type="match status" value="1"/>
</dbReference>
<feature type="compositionally biased region" description="Polar residues" evidence="5">
    <location>
        <begin position="76"/>
        <end position="85"/>
    </location>
</feature>
<keyword evidence="2 4" id="KW-0863">Zinc-finger</keyword>
<organism evidence="9 10">
    <name type="scientific">Papaver nudicaule</name>
    <name type="common">Iceland poppy</name>
    <dbReference type="NCBI Taxonomy" id="74823"/>
    <lineage>
        <taxon>Eukaryota</taxon>
        <taxon>Viridiplantae</taxon>
        <taxon>Streptophyta</taxon>
        <taxon>Embryophyta</taxon>
        <taxon>Tracheophyta</taxon>
        <taxon>Spermatophyta</taxon>
        <taxon>Magnoliopsida</taxon>
        <taxon>Ranunculales</taxon>
        <taxon>Papaveraceae</taxon>
        <taxon>Papaveroideae</taxon>
        <taxon>Papaver</taxon>
    </lineage>
</organism>
<feature type="domain" description="RING-type" evidence="7">
    <location>
        <begin position="278"/>
        <end position="326"/>
    </location>
</feature>
<evidence type="ECO:0008006" key="11">
    <source>
        <dbReference type="Google" id="ProtNLM"/>
    </source>
</evidence>
<feature type="transmembrane region" description="Helical" evidence="6">
    <location>
        <begin position="362"/>
        <end position="381"/>
    </location>
</feature>
<keyword evidence="6" id="KW-0472">Membrane</keyword>
<dbReference type="EMBL" id="JAJJMA010093158">
    <property type="protein sequence ID" value="MCL7029699.1"/>
    <property type="molecule type" value="Genomic_DNA"/>
</dbReference>
<feature type="transmembrane region" description="Helical" evidence="6">
    <location>
        <begin position="393"/>
        <end position="415"/>
    </location>
</feature>
<feature type="domain" description="RING-CH-type" evidence="8">
    <location>
        <begin position="270"/>
        <end position="332"/>
    </location>
</feature>
<dbReference type="Proteomes" id="UP001177140">
    <property type="component" value="Unassembled WGS sequence"/>
</dbReference>
<evidence type="ECO:0000313" key="9">
    <source>
        <dbReference type="EMBL" id="MCL7029699.1"/>
    </source>
</evidence>
<evidence type="ECO:0000256" key="2">
    <source>
        <dbReference type="ARBA" id="ARBA00022771"/>
    </source>
</evidence>
<evidence type="ECO:0000256" key="3">
    <source>
        <dbReference type="ARBA" id="ARBA00022833"/>
    </source>
</evidence>
<feature type="region of interest" description="Disordered" evidence="5">
    <location>
        <begin position="28"/>
        <end position="59"/>
    </location>
</feature>
<protein>
    <recommendedName>
        <fullName evidence="11">RING-CH-type domain-containing protein</fullName>
    </recommendedName>
</protein>
<reference evidence="9" key="1">
    <citation type="submission" date="2022-03" db="EMBL/GenBank/DDBJ databases">
        <title>A functionally conserved STORR gene fusion in Papaver species that diverged 16.8 million years ago.</title>
        <authorList>
            <person name="Catania T."/>
        </authorList>
    </citation>
    <scope>NUCLEOTIDE SEQUENCE</scope>
    <source>
        <strain evidence="9">S-191538</strain>
    </source>
</reference>
<evidence type="ECO:0000256" key="5">
    <source>
        <dbReference type="SAM" id="MobiDB-lite"/>
    </source>
</evidence>
<dbReference type="GO" id="GO:0008270">
    <property type="term" value="F:zinc ion binding"/>
    <property type="evidence" value="ECO:0007669"/>
    <property type="project" value="UniProtKB-KW"/>
</dbReference>
<dbReference type="InterPro" id="IPR013083">
    <property type="entry name" value="Znf_RING/FYVE/PHD"/>
</dbReference>
<accession>A0AA41S555</accession>
<evidence type="ECO:0000256" key="1">
    <source>
        <dbReference type="ARBA" id="ARBA00022723"/>
    </source>
</evidence>
<evidence type="ECO:0000256" key="4">
    <source>
        <dbReference type="PROSITE-ProRule" id="PRU00175"/>
    </source>
</evidence>
<keyword evidence="6" id="KW-0812">Transmembrane</keyword>
<dbReference type="SMART" id="SM00744">
    <property type="entry name" value="RINGv"/>
    <property type="match status" value="1"/>
</dbReference>
<keyword evidence="1" id="KW-0479">Metal-binding</keyword>
<evidence type="ECO:0000256" key="6">
    <source>
        <dbReference type="SAM" id="Phobius"/>
    </source>
</evidence>
<comment type="caution">
    <text evidence="9">The sequence shown here is derived from an EMBL/GenBank/DDBJ whole genome shotgun (WGS) entry which is preliminary data.</text>
</comment>
<name>A0AA41S555_PAPNU</name>
<evidence type="ECO:0000259" key="8">
    <source>
        <dbReference type="PROSITE" id="PS51292"/>
    </source>
</evidence>